<dbReference type="EMBL" id="JACEFI010000001">
    <property type="protein sequence ID" value="KAH0601748.1"/>
    <property type="molecule type" value="Genomic_DNA"/>
</dbReference>
<sequence>MPIINRLLHITNFKYPLLRTIVPSVGAALAIQLAAGLPSVLASTERFFDISGSLTFLAVGALSLYLPHLRNRAGNATLSRLSASWNWRQVVVTGMAMAWAARLGAYLFRRISQDGHDPRFDTLRTKPLRFASAFFMQAVWVSVMLMPVMALNAVPAAAFAAVPRLAVTDVLGIGVWAGGIALETAADVQKSRWVEGRRKKEHDEQFLKTGLFGMCRFPHYFGEISLWTGLATTCAGVLALKPIQLALGFRTPAGIVATTALSFVAPAFSGLLLTKVSGIPLTEARHDEKYGGRADYQEWKRNTPKLVPKLW</sequence>
<dbReference type="PANTHER" id="PTHR32251:SF17">
    <property type="entry name" value="STEROID 5-ALPHA REDUCTASE C-TERMINAL DOMAIN-CONTAINING PROTEIN"/>
    <property type="match status" value="1"/>
</dbReference>
<dbReference type="PANTHER" id="PTHR32251">
    <property type="entry name" value="3-OXO-5-ALPHA-STEROID 4-DEHYDROGENASE"/>
    <property type="match status" value="1"/>
</dbReference>
<dbReference type="PROSITE" id="PS50244">
    <property type="entry name" value="S5A_REDUCTASE"/>
    <property type="match status" value="1"/>
</dbReference>
<keyword evidence="1" id="KW-1133">Transmembrane helix</keyword>
<feature type="transmembrane region" description="Helical" evidence="1">
    <location>
        <begin position="253"/>
        <end position="273"/>
    </location>
</feature>
<dbReference type="AlphaFoldDB" id="A0A9P8MJS1"/>
<keyword evidence="1" id="KW-0812">Transmembrane</keyword>
<comment type="caution">
    <text evidence="2">The sequence shown here is derived from an EMBL/GenBank/DDBJ whole genome shotgun (WGS) entry which is preliminary data.</text>
</comment>
<feature type="transmembrane region" description="Helical" evidence="1">
    <location>
        <begin position="87"/>
        <end position="108"/>
    </location>
</feature>
<name>A0A9P8MJS1_9HYPO</name>
<feature type="transmembrane region" description="Helical" evidence="1">
    <location>
        <begin position="224"/>
        <end position="247"/>
    </location>
</feature>
<feature type="transmembrane region" description="Helical" evidence="1">
    <location>
        <begin position="128"/>
        <end position="150"/>
    </location>
</feature>
<reference evidence="2 3" key="1">
    <citation type="submission" date="2020-07" db="EMBL/GenBank/DDBJ databases">
        <title>Metarhizium humberi genome.</title>
        <authorList>
            <person name="Lysoe E."/>
        </authorList>
    </citation>
    <scope>NUCLEOTIDE SEQUENCE [LARGE SCALE GENOMIC DNA]</scope>
    <source>
        <strain evidence="2 3">ESALQ1638</strain>
    </source>
</reference>
<feature type="transmembrane region" description="Helical" evidence="1">
    <location>
        <begin position="47"/>
        <end position="67"/>
    </location>
</feature>
<dbReference type="Gene3D" id="1.20.120.1630">
    <property type="match status" value="1"/>
</dbReference>
<evidence type="ECO:0000256" key="1">
    <source>
        <dbReference type="SAM" id="Phobius"/>
    </source>
</evidence>
<keyword evidence="1" id="KW-0472">Membrane</keyword>
<gene>
    <name evidence="2" type="ORF">MHUMG1_00627</name>
</gene>
<proteinExistence type="predicted"/>
<feature type="transmembrane region" description="Helical" evidence="1">
    <location>
        <begin position="20"/>
        <end position="40"/>
    </location>
</feature>
<dbReference type="GO" id="GO:0016020">
    <property type="term" value="C:membrane"/>
    <property type="evidence" value="ECO:0007669"/>
    <property type="project" value="TreeGrafter"/>
</dbReference>
<evidence type="ECO:0000313" key="2">
    <source>
        <dbReference type="EMBL" id="KAH0601748.1"/>
    </source>
</evidence>
<evidence type="ECO:0008006" key="4">
    <source>
        <dbReference type="Google" id="ProtNLM"/>
    </source>
</evidence>
<accession>A0A9P8MJS1</accession>
<dbReference type="InterPro" id="IPR010721">
    <property type="entry name" value="UstE-like"/>
</dbReference>
<dbReference type="Proteomes" id="UP000764110">
    <property type="component" value="Unassembled WGS sequence"/>
</dbReference>
<protein>
    <recommendedName>
        <fullName evidence="4">Steroid 5-alpha reductase C-terminal domain-containing protein</fullName>
    </recommendedName>
</protein>
<keyword evidence="3" id="KW-1185">Reference proteome</keyword>
<feature type="transmembrane region" description="Helical" evidence="1">
    <location>
        <begin position="156"/>
        <end position="182"/>
    </location>
</feature>
<organism evidence="2 3">
    <name type="scientific">Metarhizium humberi</name>
    <dbReference type="NCBI Taxonomy" id="2596975"/>
    <lineage>
        <taxon>Eukaryota</taxon>
        <taxon>Fungi</taxon>
        <taxon>Dikarya</taxon>
        <taxon>Ascomycota</taxon>
        <taxon>Pezizomycotina</taxon>
        <taxon>Sordariomycetes</taxon>
        <taxon>Hypocreomycetidae</taxon>
        <taxon>Hypocreales</taxon>
        <taxon>Clavicipitaceae</taxon>
        <taxon>Metarhizium</taxon>
    </lineage>
</organism>
<dbReference type="Pfam" id="PF06966">
    <property type="entry name" value="DUF1295"/>
    <property type="match status" value="1"/>
</dbReference>
<evidence type="ECO:0000313" key="3">
    <source>
        <dbReference type="Proteomes" id="UP000764110"/>
    </source>
</evidence>